<dbReference type="InterPro" id="IPR036866">
    <property type="entry name" value="RibonucZ/Hydroxyglut_hydro"/>
</dbReference>
<reference evidence="3 4" key="1">
    <citation type="submission" date="2021-06" db="EMBL/GenBank/DDBJ databases">
        <title>New haloarchaea isolates fom saline soil.</title>
        <authorList>
            <person name="Duran-Viseras A."/>
            <person name="Sanchez-Porro C.S."/>
            <person name="Ventosa A."/>
        </authorList>
    </citation>
    <scope>NUCLEOTIDE SEQUENCE [LARGE SCALE GENOMIC DNA]</scope>
    <source>
        <strain evidence="3 4">JCM 183640</strain>
    </source>
</reference>
<dbReference type="Gene3D" id="3.60.15.10">
    <property type="entry name" value="Ribonuclease Z/Hydroxyacylglutathione hydrolase-like"/>
    <property type="match status" value="1"/>
</dbReference>
<keyword evidence="4" id="KW-1185">Reference proteome</keyword>
<dbReference type="EMBL" id="JAHQXF010000003">
    <property type="protein sequence ID" value="MBV0925978.1"/>
    <property type="molecule type" value="Genomic_DNA"/>
</dbReference>
<feature type="region of interest" description="Disordered" evidence="1">
    <location>
        <begin position="296"/>
        <end position="323"/>
    </location>
</feature>
<accession>A0A8J8C8D9</accession>
<feature type="domain" description="Metallo-beta-lactamase" evidence="2">
    <location>
        <begin position="15"/>
        <end position="222"/>
    </location>
</feature>
<dbReference type="SMART" id="SM00849">
    <property type="entry name" value="Lactamase_B"/>
    <property type="match status" value="1"/>
</dbReference>
<dbReference type="InterPro" id="IPR001279">
    <property type="entry name" value="Metallo-B-lactamas"/>
</dbReference>
<sequence>MNPFRIAHSHGSPEGENSAYVFPERGVVIDPGPPGDEPWEVLRDGLEAYGLEVADVEDVVLTHWHSDHAGLGPRLATAADAALHMHERDAPLIRDYGTERRRRVERDAETLTSWGVPERIVSDVRDSDTPSPMPDSVPVVGHEDGDSVADLELKHTPGHTRGHVAVRAERTLYVGDAVLPMYTPNVGGSDTRTAAGNPLETYLRTLDRIGDWNVEQTARPGHGPLVSLDDRIAVIRAHHRERIADSCEAIPDGEAVTPWTVARTLFGEMSGIHAKMGAGEAAAHLTHAAKLGLVERTDERPHRYRTTGESLDDVPQLSTGQQA</sequence>
<proteinExistence type="predicted"/>
<evidence type="ECO:0000259" key="2">
    <source>
        <dbReference type="SMART" id="SM00849"/>
    </source>
</evidence>
<dbReference type="PANTHER" id="PTHR23131:SF4">
    <property type="entry name" value="METALLO-BETA-LACTAMASE SUPERFAMILY POTEIN"/>
    <property type="match status" value="1"/>
</dbReference>
<protein>
    <submittedName>
        <fullName evidence="3">MBL fold metallo-hydrolase</fullName>
    </submittedName>
</protein>
<dbReference type="SUPFAM" id="SSF56281">
    <property type="entry name" value="Metallo-hydrolase/oxidoreductase"/>
    <property type="match status" value="1"/>
</dbReference>
<evidence type="ECO:0000313" key="4">
    <source>
        <dbReference type="Proteomes" id="UP000766550"/>
    </source>
</evidence>
<evidence type="ECO:0000256" key="1">
    <source>
        <dbReference type="SAM" id="MobiDB-lite"/>
    </source>
</evidence>
<dbReference type="OrthoDB" id="205181at2157"/>
<dbReference type="PANTHER" id="PTHR23131">
    <property type="entry name" value="ENDORIBONUCLEASE LACTB2"/>
    <property type="match status" value="1"/>
</dbReference>
<dbReference type="Proteomes" id="UP000766550">
    <property type="component" value="Unassembled WGS sequence"/>
</dbReference>
<organism evidence="3 4">
    <name type="scientific">Haloarcula limicola</name>
    <dbReference type="NCBI Taxonomy" id="1429915"/>
    <lineage>
        <taxon>Archaea</taxon>
        <taxon>Methanobacteriati</taxon>
        <taxon>Methanobacteriota</taxon>
        <taxon>Stenosarchaea group</taxon>
        <taxon>Halobacteria</taxon>
        <taxon>Halobacteriales</taxon>
        <taxon>Haloarculaceae</taxon>
        <taxon>Haloarcula</taxon>
    </lineage>
</organism>
<comment type="caution">
    <text evidence="3">The sequence shown here is derived from an EMBL/GenBank/DDBJ whole genome shotgun (WGS) entry which is preliminary data.</text>
</comment>
<evidence type="ECO:0000313" key="3">
    <source>
        <dbReference type="EMBL" id="MBV0925978.1"/>
    </source>
</evidence>
<dbReference type="AlphaFoldDB" id="A0A8J8C8D9"/>
<dbReference type="RefSeq" id="WP_162318812.1">
    <property type="nucleotide sequence ID" value="NZ_JAHQXF010000003.1"/>
</dbReference>
<dbReference type="Pfam" id="PF00753">
    <property type="entry name" value="Lactamase_B"/>
    <property type="match status" value="1"/>
</dbReference>
<gene>
    <name evidence="3" type="ORF">KTS45_17380</name>
</gene>
<name>A0A8J8C8D9_9EURY</name>
<dbReference type="InterPro" id="IPR050662">
    <property type="entry name" value="Sec-metab_biosynth-thioest"/>
</dbReference>